<reference evidence="1 2" key="1">
    <citation type="submission" date="2017-06" db="EMBL/GenBank/DDBJ databases">
        <title>Isolation and characterization of a thermophilic and butanogenic Thermoanaerobacterium thermosaccharolyticum M5 capable of efficient degradation of hemicellulose.</title>
        <authorList>
            <person name="Xin F."/>
            <person name="Jiang Y."/>
        </authorList>
    </citation>
    <scope>NUCLEOTIDE SEQUENCE [LARGE SCALE GENOMIC DNA]</scope>
    <source>
        <strain evidence="1 2">M5</strain>
    </source>
</reference>
<organism evidence="1 2">
    <name type="scientific">Thermoanaerobacterium thermosaccharolyticum</name>
    <name type="common">Clostridium thermosaccharolyticum</name>
    <dbReference type="NCBI Taxonomy" id="1517"/>
    <lineage>
        <taxon>Bacteria</taxon>
        <taxon>Bacillati</taxon>
        <taxon>Bacillota</taxon>
        <taxon>Clostridia</taxon>
        <taxon>Thermoanaerobacterales</taxon>
        <taxon>Thermoanaerobacteraceae</taxon>
        <taxon>Thermoanaerobacterium</taxon>
    </lineage>
</organism>
<evidence type="ECO:0008006" key="3">
    <source>
        <dbReference type="Google" id="ProtNLM"/>
    </source>
</evidence>
<accession>A0A231VE07</accession>
<evidence type="ECO:0000313" key="2">
    <source>
        <dbReference type="Proteomes" id="UP000215301"/>
    </source>
</evidence>
<dbReference type="EMBL" id="NKHD01000031">
    <property type="protein sequence ID" value="OXT06382.1"/>
    <property type="molecule type" value="Genomic_DNA"/>
</dbReference>
<dbReference type="RefSeq" id="WP_094046142.1">
    <property type="nucleotide sequence ID" value="NZ_NKHD01000031.1"/>
</dbReference>
<evidence type="ECO:0000313" key="1">
    <source>
        <dbReference type="EMBL" id="OXT06382.1"/>
    </source>
</evidence>
<dbReference type="Gene3D" id="3.10.490.10">
    <property type="entry name" value="Gamma-glutamyl cyclotransferase-like"/>
    <property type="match status" value="1"/>
</dbReference>
<protein>
    <recommendedName>
        <fullName evidence="3">Gamma-glutamylcyclotransferase</fullName>
    </recommendedName>
</protein>
<sequence length="165" mass="20017">MSEIIYYGAYGSNLLRERFLIYIKGGEYRGKEYRGCRDKTEPIDMGWIYVPYRLYFARCSPRWENKGVAFLFDEKEENPEYYSVIRLWKITEAQFYEIQRQEGGWYNLILELGEKDGIEIKTITGRWRNKKQAPSKEYLEVIKKGLKETTNWYDERIEAYMKKFM</sequence>
<name>A0A231VE07_THETR</name>
<dbReference type="Proteomes" id="UP000215301">
    <property type="component" value="Unassembled WGS sequence"/>
</dbReference>
<comment type="caution">
    <text evidence="1">The sequence shown here is derived from an EMBL/GenBank/DDBJ whole genome shotgun (WGS) entry which is preliminary data.</text>
</comment>
<proteinExistence type="predicted"/>
<dbReference type="AlphaFoldDB" id="A0A231VE07"/>
<gene>
    <name evidence="1" type="ORF">CE561_10865</name>
</gene>